<evidence type="ECO:0000313" key="6">
    <source>
        <dbReference type="EMBL" id="MEJ8280104.1"/>
    </source>
</evidence>
<name>A0ABU8T815_9PSEU</name>
<evidence type="ECO:0000256" key="2">
    <source>
        <dbReference type="ARBA" id="ARBA00022801"/>
    </source>
</evidence>
<sequence length="487" mass="52768">MRASRRPSPTTSRPTPRPGASRTVPRRRPSGLRRAPAVALLLAGVLALASCTSGGTGDTAGGTAPSSALEASARAVDLSGWRWDKQPGPMEIGVTHTQNSLDDTEPAQARQRGVDILSSLGQEYQNHHLMGFGTLNPEPRPGEYEWGSLDRRMQLTQETGGKAMLTLCCSPDWMKGAPRDSGATRWDRLEKAPLPEHFTDFANLAREAVQRYPQVDRVLVWNEMKGFYNEAENRWDYEGYTTMYNEVYRAVKSVRPDVQVGGPYVVMSSVPVDSGDASDIRGAWGALDQRPLDVLDYWLKNNVGADFIVVDGSTTNRGQQDAISPVDVGAEKFSVIDRWIQERTQLPIWWAEFYANVPADAQAGYATPASAVSTIAALQAMARSGTQGSLLWGPEGSDSLAYSSLWTPATEENGGQPTPLTDAWRWLVPKLREGTVELGRATDGSSLGGFRAADGSVLLVNFSADPVPVSGQEDVPGWAVVPMTSTS</sequence>
<feature type="domain" description="Glycosyl hydrolases family 39 N-terminal catalytic" evidence="5">
    <location>
        <begin position="203"/>
        <end position="371"/>
    </location>
</feature>
<organism evidence="6 7">
    <name type="scientific">Pseudonocardia spirodelae</name>
    <dbReference type="NCBI Taxonomy" id="3133431"/>
    <lineage>
        <taxon>Bacteria</taxon>
        <taxon>Bacillati</taxon>
        <taxon>Actinomycetota</taxon>
        <taxon>Actinomycetes</taxon>
        <taxon>Pseudonocardiales</taxon>
        <taxon>Pseudonocardiaceae</taxon>
        <taxon>Pseudonocardia</taxon>
    </lineage>
</organism>
<evidence type="ECO:0000256" key="1">
    <source>
        <dbReference type="ARBA" id="ARBA00008875"/>
    </source>
</evidence>
<dbReference type="SUPFAM" id="SSF51445">
    <property type="entry name" value="(Trans)glycosidases"/>
    <property type="match status" value="1"/>
</dbReference>
<dbReference type="EMBL" id="JBBJUP010000010">
    <property type="protein sequence ID" value="MEJ8280104.1"/>
    <property type="molecule type" value="Genomic_DNA"/>
</dbReference>
<comment type="similarity">
    <text evidence="1">Belongs to the glycosyl hydrolase 39 family.</text>
</comment>
<dbReference type="Pfam" id="PF01229">
    <property type="entry name" value="Glyco_hydro_39"/>
    <property type="match status" value="1"/>
</dbReference>
<keyword evidence="2" id="KW-0378">Hydrolase</keyword>
<dbReference type="Gene3D" id="3.20.20.80">
    <property type="entry name" value="Glycosidases"/>
    <property type="match status" value="1"/>
</dbReference>
<dbReference type="InterPro" id="IPR051923">
    <property type="entry name" value="Glycosyl_Hydrolase_39"/>
</dbReference>
<gene>
    <name evidence="6" type="ORF">WJX68_14250</name>
</gene>
<evidence type="ECO:0000313" key="7">
    <source>
        <dbReference type="Proteomes" id="UP001364211"/>
    </source>
</evidence>
<dbReference type="Proteomes" id="UP001364211">
    <property type="component" value="Unassembled WGS sequence"/>
</dbReference>
<evidence type="ECO:0000256" key="4">
    <source>
        <dbReference type="SAM" id="MobiDB-lite"/>
    </source>
</evidence>
<feature type="compositionally biased region" description="Low complexity" evidence="4">
    <location>
        <begin position="1"/>
        <end position="23"/>
    </location>
</feature>
<accession>A0ABU8T815</accession>
<protein>
    <recommendedName>
        <fullName evidence="5">Glycosyl hydrolases family 39 N-terminal catalytic domain-containing protein</fullName>
    </recommendedName>
</protein>
<reference evidence="6 7" key="1">
    <citation type="submission" date="2024-03" db="EMBL/GenBank/DDBJ databases">
        <title>Draft genome sequence of Pseudonocardia sp. DW16-2.</title>
        <authorList>
            <person name="Duangmal K."/>
        </authorList>
    </citation>
    <scope>NUCLEOTIDE SEQUENCE [LARGE SCALE GENOMIC DNA]</scope>
    <source>
        <strain evidence="6 7">DW16-2</strain>
    </source>
</reference>
<comment type="caution">
    <text evidence="6">The sequence shown here is derived from an EMBL/GenBank/DDBJ whole genome shotgun (WGS) entry which is preliminary data.</text>
</comment>
<dbReference type="PANTHER" id="PTHR12631">
    <property type="entry name" value="ALPHA-L-IDURONIDASE"/>
    <property type="match status" value="1"/>
</dbReference>
<proteinExistence type="inferred from homology"/>
<dbReference type="PANTHER" id="PTHR12631:SF10">
    <property type="entry name" value="BETA-XYLOSIDASE-LIKE PROTEIN-RELATED"/>
    <property type="match status" value="1"/>
</dbReference>
<dbReference type="RefSeq" id="WP_340290874.1">
    <property type="nucleotide sequence ID" value="NZ_JBBJUP010000010.1"/>
</dbReference>
<dbReference type="InterPro" id="IPR017853">
    <property type="entry name" value="GH"/>
</dbReference>
<evidence type="ECO:0000256" key="3">
    <source>
        <dbReference type="ARBA" id="ARBA00023295"/>
    </source>
</evidence>
<keyword evidence="7" id="KW-1185">Reference proteome</keyword>
<keyword evidence="3" id="KW-0326">Glycosidase</keyword>
<feature type="region of interest" description="Disordered" evidence="4">
    <location>
        <begin position="1"/>
        <end position="32"/>
    </location>
</feature>
<dbReference type="InterPro" id="IPR049166">
    <property type="entry name" value="GH39_cat"/>
</dbReference>
<evidence type="ECO:0000259" key="5">
    <source>
        <dbReference type="Pfam" id="PF01229"/>
    </source>
</evidence>